<sequence length="68" mass="7554">MSYKTILIHIYNVSFLRGGADIPTIPSLVYQTTKKLNNIAVKSCTATYNAKGYAVIADIEAFKNRDIN</sequence>
<accession>U9TZC3</accession>
<dbReference type="EMBL" id="KI283874">
    <property type="protein sequence ID" value="ESA13465.1"/>
    <property type="molecule type" value="Genomic_DNA"/>
</dbReference>
<dbReference type="AlphaFoldDB" id="U9TZC3"/>
<evidence type="ECO:0000313" key="1">
    <source>
        <dbReference type="EMBL" id="ESA13465.1"/>
    </source>
</evidence>
<reference evidence="1" key="1">
    <citation type="submission" date="2013-07" db="EMBL/GenBank/DDBJ databases">
        <title>The genome of an arbuscular mycorrhizal fungus provides insights into the evolution of the oldest plant symbiosis.</title>
        <authorList>
            <consortium name="DOE Joint Genome Institute"/>
            <person name="Tisserant E."/>
            <person name="Malbreil M."/>
            <person name="Kuo A."/>
            <person name="Kohler A."/>
            <person name="Symeonidi A."/>
            <person name="Balestrini R."/>
            <person name="Charron P."/>
            <person name="Duensing N."/>
            <person name="Frei-dit-Frey N."/>
            <person name="Gianinazzi-Pearson V."/>
            <person name="Gilbert B."/>
            <person name="Handa Y."/>
            <person name="Hijri M."/>
            <person name="Kaul R."/>
            <person name="Kawaguchi M."/>
            <person name="Krajinski F."/>
            <person name="Lammers P."/>
            <person name="Lapierre D."/>
            <person name="Masclaux F.G."/>
            <person name="Murat C."/>
            <person name="Morin E."/>
            <person name="Ndikumana S."/>
            <person name="Pagni M."/>
            <person name="Petitpierre D."/>
            <person name="Requena N."/>
            <person name="Rosikiewicz P."/>
            <person name="Riley R."/>
            <person name="Saito K."/>
            <person name="San Clemente H."/>
            <person name="Shapiro H."/>
            <person name="van Tuinen D."/>
            <person name="Becard G."/>
            <person name="Bonfante P."/>
            <person name="Paszkowski U."/>
            <person name="Shachar-Hill Y."/>
            <person name="Young J.P."/>
            <person name="Sanders I.R."/>
            <person name="Henrissat B."/>
            <person name="Rensing S.A."/>
            <person name="Grigoriev I.V."/>
            <person name="Corradi N."/>
            <person name="Roux C."/>
            <person name="Martin F."/>
        </authorList>
    </citation>
    <scope>NUCLEOTIDE SEQUENCE</scope>
    <source>
        <strain evidence="1">DAOM 197198</strain>
    </source>
</reference>
<organism evidence="1">
    <name type="scientific">Rhizophagus irregularis (strain DAOM 181602 / DAOM 197198 / MUCL 43194)</name>
    <name type="common">Arbuscular mycorrhizal fungus</name>
    <name type="synonym">Glomus intraradices</name>
    <dbReference type="NCBI Taxonomy" id="747089"/>
    <lineage>
        <taxon>Eukaryota</taxon>
        <taxon>Fungi</taxon>
        <taxon>Fungi incertae sedis</taxon>
        <taxon>Mucoromycota</taxon>
        <taxon>Glomeromycotina</taxon>
        <taxon>Glomeromycetes</taxon>
        <taxon>Glomerales</taxon>
        <taxon>Glomeraceae</taxon>
        <taxon>Rhizophagus</taxon>
    </lineage>
</organism>
<dbReference type="HOGENOM" id="CLU_2795226_0_0_1"/>
<proteinExistence type="predicted"/>
<protein>
    <submittedName>
        <fullName evidence="1">Uncharacterized protein</fullName>
    </submittedName>
</protein>
<gene>
    <name evidence="1" type="ORF">GLOINDRAFT_26006</name>
</gene>
<name>U9TZC3_RHIID</name>